<evidence type="ECO:0000256" key="1">
    <source>
        <dbReference type="ARBA" id="ARBA00023015"/>
    </source>
</evidence>
<dbReference type="InterPro" id="IPR001647">
    <property type="entry name" value="HTH_TetR"/>
</dbReference>
<dbReference type="SUPFAM" id="SSF48498">
    <property type="entry name" value="Tetracyclin repressor-like, C-terminal domain"/>
    <property type="match status" value="1"/>
</dbReference>
<dbReference type="InterPro" id="IPR009057">
    <property type="entry name" value="Homeodomain-like_sf"/>
</dbReference>
<dbReference type="Pfam" id="PF13305">
    <property type="entry name" value="TetR_C_33"/>
    <property type="match status" value="1"/>
</dbReference>
<evidence type="ECO:0000313" key="7">
    <source>
        <dbReference type="Proteomes" id="UP000009159"/>
    </source>
</evidence>
<keyword evidence="2 4" id="KW-0238">DNA-binding</keyword>
<feature type="DNA-binding region" description="H-T-H motif" evidence="4">
    <location>
        <begin position="44"/>
        <end position="63"/>
    </location>
</feature>
<dbReference type="Pfam" id="PF00440">
    <property type="entry name" value="TetR_N"/>
    <property type="match status" value="1"/>
</dbReference>
<feature type="domain" description="HTH tetR-type" evidence="5">
    <location>
        <begin position="20"/>
        <end position="81"/>
    </location>
</feature>
<evidence type="ECO:0000256" key="4">
    <source>
        <dbReference type="PROSITE-ProRule" id="PRU00335"/>
    </source>
</evidence>
<sequence length="234" mass="25461">MADVSAPRQRRHRAPRGAGEQLRAEILDAATDLLLETGDEKAVSIRSVAQRVGVTPPSIYLHFVDKTALLDAVCGRYFEKLDEEMQEVAGAAATALDVLRAQGMAYVRFALKNPVLYRIAMMGPGSPGSDVDVALNSSAFGHLLMSVQALIAEGVYPQADPTMLALELWTAVHGIAAMLISRPYLPWGGAEEFADRLMRAVCCGQALSVAIRPDESPREIMTWLKEVVDERQRG</sequence>
<evidence type="ECO:0000256" key="3">
    <source>
        <dbReference type="ARBA" id="ARBA00023163"/>
    </source>
</evidence>
<evidence type="ECO:0000259" key="5">
    <source>
        <dbReference type="PROSITE" id="PS50977"/>
    </source>
</evidence>
<reference evidence="6" key="1">
    <citation type="submission" date="2006-12" db="EMBL/GenBank/DDBJ databases">
        <title>Complete sequence of Mycobacterium vanbaalenii PYR-1.</title>
        <authorList>
            <consortium name="US DOE Joint Genome Institute"/>
            <person name="Copeland A."/>
            <person name="Lucas S."/>
            <person name="Lapidus A."/>
            <person name="Barry K."/>
            <person name="Detter J.C."/>
            <person name="Glavina del Rio T."/>
            <person name="Hammon N."/>
            <person name="Israni S."/>
            <person name="Dalin E."/>
            <person name="Tice H."/>
            <person name="Pitluck S."/>
            <person name="Singan V."/>
            <person name="Schmutz J."/>
            <person name="Larimer F."/>
            <person name="Land M."/>
            <person name="Hauser L."/>
            <person name="Kyrpides N."/>
            <person name="Anderson I.J."/>
            <person name="Miller C."/>
            <person name="Richardson P."/>
        </authorList>
    </citation>
    <scope>NUCLEOTIDE SEQUENCE [LARGE SCALE GENOMIC DNA]</scope>
    <source>
        <strain evidence="6">PYR-1</strain>
    </source>
</reference>
<dbReference type="InterPro" id="IPR025996">
    <property type="entry name" value="MT1864/Rv1816-like_C"/>
</dbReference>
<organism evidence="6 7">
    <name type="scientific">Mycolicibacterium vanbaalenii (strain DSM 7251 / JCM 13017 / BCRC 16820 / KCTC 9966 / NRRL B-24157 / PYR-1)</name>
    <name type="common">Mycobacterium vanbaalenii</name>
    <dbReference type="NCBI Taxonomy" id="350058"/>
    <lineage>
        <taxon>Bacteria</taxon>
        <taxon>Bacillati</taxon>
        <taxon>Actinomycetota</taxon>
        <taxon>Actinomycetes</taxon>
        <taxon>Mycobacteriales</taxon>
        <taxon>Mycobacteriaceae</taxon>
        <taxon>Mycolicibacterium</taxon>
    </lineage>
</organism>
<gene>
    <name evidence="6" type="ordered locus">Mvan_4572</name>
</gene>
<dbReference type="Proteomes" id="UP000009159">
    <property type="component" value="Chromosome"/>
</dbReference>
<evidence type="ECO:0000313" key="6">
    <source>
        <dbReference type="EMBL" id="ABM15347.1"/>
    </source>
</evidence>
<dbReference type="RefSeq" id="WP_011781724.1">
    <property type="nucleotide sequence ID" value="NC_008726.1"/>
</dbReference>
<keyword evidence="3" id="KW-0804">Transcription</keyword>
<dbReference type="InterPro" id="IPR036271">
    <property type="entry name" value="Tet_transcr_reg_TetR-rel_C_sf"/>
</dbReference>
<name>A1TDU7_MYCVP</name>
<dbReference type="EMBL" id="CP000511">
    <property type="protein sequence ID" value="ABM15347.1"/>
    <property type="molecule type" value="Genomic_DNA"/>
</dbReference>
<dbReference type="PANTHER" id="PTHR30055:SF234">
    <property type="entry name" value="HTH-TYPE TRANSCRIPTIONAL REGULATOR BETI"/>
    <property type="match status" value="1"/>
</dbReference>
<protein>
    <submittedName>
        <fullName evidence="6">Transcriptional regulator, TetR family</fullName>
    </submittedName>
</protein>
<keyword evidence="1" id="KW-0805">Transcription regulation</keyword>
<dbReference type="AlphaFoldDB" id="A1TDU7"/>
<dbReference type="HOGENOM" id="CLU_069356_40_3_11"/>
<keyword evidence="7" id="KW-1185">Reference proteome</keyword>
<dbReference type="KEGG" id="mva:Mvan_4572"/>
<proteinExistence type="predicted"/>
<dbReference type="PROSITE" id="PS50977">
    <property type="entry name" value="HTH_TETR_2"/>
    <property type="match status" value="1"/>
</dbReference>
<evidence type="ECO:0000256" key="2">
    <source>
        <dbReference type="ARBA" id="ARBA00023125"/>
    </source>
</evidence>
<dbReference type="PANTHER" id="PTHR30055">
    <property type="entry name" value="HTH-TYPE TRANSCRIPTIONAL REGULATOR RUTR"/>
    <property type="match status" value="1"/>
</dbReference>
<dbReference type="STRING" id="350058.Mvan_4572"/>
<accession>A1TDU7</accession>
<dbReference type="InterPro" id="IPR050109">
    <property type="entry name" value="HTH-type_TetR-like_transc_reg"/>
</dbReference>
<dbReference type="GO" id="GO:0003700">
    <property type="term" value="F:DNA-binding transcription factor activity"/>
    <property type="evidence" value="ECO:0007669"/>
    <property type="project" value="TreeGrafter"/>
</dbReference>
<dbReference type="eggNOG" id="COG1309">
    <property type="taxonomic scope" value="Bacteria"/>
</dbReference>
<dbReference type="Gene3D" id="1.10.357.10">
    <property type="entry name" value="Tetracycline Repressor, domain 2"/>
    <property type="match status" value="1"/>
</dbReference>
<dbReference type="GO" id="GO:0000976">
    <property type="term" value="F:transcription cis-regulatory region binding"/>
    <property type="evidence" value="ECO:0007669"/>
    <property type="project" value="TreeGrafter"/>
</dbReference>
<dbReference type="SUPFAM" id="SSF46689">
    <property type="entry name" value="Homeodomain-like"/>
    <property type="match status" value="1"/>
</dbReference>